<proteinExistence type="predicted"/>
<dbReference type="RefSeq" id="WP_146621667.1">
    <property type="nucleotide sequence ID" value="NZ_BJCC01000009.1"/>
</dbReference>
<keyword evidence="1 2" id="KW-0238">DNA-binding</keyword>
<gene>
    <name evidence="4" type="ORF">NRIC_10860</name>
</gene>
<sequence>MKQTRTNIMNAVKKLIIEKGYSTMTTKDIAKEAQVNETTIFRQFGSKKDLLLVTLKEADWIPMIDSTFFEQLIGELEADLASIMDHYFQQVTPDIVRFSLGLRAQEIYQETLPYVQKIPTAYTAFLESYLSKMKEKGGNDTSDPKETAQVIFSAMVGFAFLQAFSTNEQFAREKKRFIAQTARLFAAGLKNQ</sequence>
<reference evidence="5" key="1">
    <citation type="submission" date="2019-02" db="EMBL/GenBank/DDBJ databases">
        <title>Draft genome sequence of Enterococcus sp. Gos25-1.</title>
        <authorList>
            <person name="Tanaka N."/>
            <person name="Shiwa Y."/>
            <person name="Fujita N."/>
        </authorList>
    </citation>
    <scope>NUCLEOTIDE SEQUENCE [LARGE SCALE GENOMIC DNA]</scope>
    <source>
        <strain evidence="5">Gos25-1</strain>
    </source>
</reference>
<dbReference type="InterPro" id="IPR009057">
    <property type="entry name" value="Homeodomain-like_sf"/>
</dbReference>
<dbReference type="InterPro" id="IPR050109">
    <property type="entry name" value="HTH-type_TetR-like_transc_reg"/>
</dbReference>
<feature type="domain" description="HTH tetR-type" evidence="3">
    <location>
        <begin position="2"/>
        <end position="62"/>
    </location>
</feature>
<evidence type="ECO:0000256" key="2">
    <source>
        <dbReference type="PROSITE-ProRule" id="PRU00335"/>
    </source>
</evidence>
<organism evidence="4 5">
    <name type="scientific">Enterococcus florum</name>
    <dbReference type="NCBI Taxonomy" id="2480627"/>
    <lineage>
        <taxon>Bacteria</taxon>
        <taxon>Bacillati</taxon>
        <taxon>Bacillota</taxon>
        <taxon>Bacilli</taxon>
        <taxon>Lactobacillales</taxon>
        <taxon>Enterococcaceae</taxon>
        <taxon>Enterococcus</taxon>
    </lineage>
</organism>
<dbReference type="PANTHER" id="PTHR30055:SF226">
    <property type="entry name" value="HTH-TYPE TRANSCRIPTIONAL REGULATOR PKSA"/>
    <property type="match status" value="1"/>
</dbReference>
<evidence type="ECO:0000256" key="1">
    <source>
        <dbReference type="ARBA" id="ARBA00023125"/>
    </source>
</evidence>
<evidence type="ECO:0000313" key="5">
    <source>
        <dbReference type="Proteomes" id="UP000290567"/>
    </source>
</evidence>
<dbReference type="PRINTS" id="PR00455">
    <property type="entry name" value="HTHTETR"/>
</dbReference>
<dbReference type="AlphaFoldDB" id="A0A4P5P5R8"/>
<evidence type="ECO:0000313" key="4">
    <source>
        <dbReference type="EMBL" id="GCF93195.1"/>
    </source>
</evidence>
<protein>
    <recommendedName>
        <fullName evidence="3">HTH tetR-type domain-containing protein</fullName>
    </recommendedName>
</protein>
<dbReference type="SUPFAM" id="SSF46689">
    <property type="entry name" value="Homeodomain-like"/>
    <property type="match status" value="1"/>
</dbReference>
<dbReference type="PANTHER" id="PTHR30055">
    <property type="entry name" value="HTH-TYPE TRANSCRIPTIONAL REGULATOR RUTR"/>
    <property type="match status" value="1"/>
</dbReference>
<dbReference type="Gene3D" id="1.10.357.10">
    <property type="entry name" value="Tetracycline Repressor, domain 2"/>
    <property type="match status" value="1"/>
</dbReference>
<feature type="DNA-binding region" description="H-T-H motif" evidence="2">
    <location>
        <begin position="25"/>
        <end position="44"/>
    </location>
</feature>
<dbReference type="OrthoDB" id="277085at2"/>
<dbReference type="InterPro" id="IPR001647">
    <property type="entry name" value="HTH_TetR"/>
</dbReference>
<dbReference type="GO" id="GO:0000976">
    <property type="term" value="F:transcription cis-regulatory region binding"/>
    <property type="evidence" value="ECO:0007669"/>
    <property type="project" value="TreeGrafter"/>
</dbReference>
<dbReference type="Proteomes" id="UP000290567">
    <property type="component" value="Unassembled WGS sequence"/>
</dbReference>
<dbReference type="GO" id="GO:0003700">
    <property type="term" value="F:DNA-binding transcription factor activity"/>
    <property type="evidence" value="ECO:0007669"/>
    <property type="project" value="TreeGrafter"/>
</dbReference>
<dbReference type="PROSITE" id="PS50977">
    <property type="entry name" value="HTH_TETR_2"/>
    <property type="match status" value="1"/>
</dbReference>
<name>A0A4P5P5R8_9ENTE</name>
<evidence type="ECO:0000259" key="3">
    <source>
        <dbReference type="PROSITE" id="PS50977"/>
    </source>
</evidence>
<comment type="caution">
    <text evidence="4">The sequence shown here is derived from an EMBL/GenBank/DDBJ whole genome shotgun (WGS) entry which is preliminary data.</text>
</comment>
<keyword evidence="5" id="KW-1185">Reference proteome</keyword>
<accession>A0A4P5P5R8</accession>
<dbReference type="EMBL" id="BJCC01000009">
    <property type="protein sequence ID" value="GCF93195.1"/>
    <property type="molecule type" value="Genomic_DNA"/>
</dbReference>
<dbReference type="Pfam" id="PF00440">
    <property type="entry name" value="TetR_N"/>
    <property type="match status" value="1"/>
</dbReference>